<organism evidence="12">
    <name type="scientific">Tanacetum cinerariifolium</name>
    <name type="common">Dalmatian daisy</name>
    <name type="synonym">Chrysanthemum cinerariifolium</name>
    <dbReference type="NCBI Taxonomy" id="118510"/>
    <lineage>
        <taxon>Eukaryota</taxon>
        <taxon>Viridiplantae</taxon>
        <taxon>Streptophyta</taxon>
        <taxon>Embryophyta</taxon>
        <taxon>Tracheophyta</taxon>
        <taxon>Spermatophyta</taxon>
        <taxon>Magnoliopsida</taxon>
        <taxon>eudicotyledons</taxon>
        <taxon>Gunneridae</taxon>
        <taxon>Pentapetalae</taxon>
        <taxon>asterids</taxon>
        <taxon>campanulids</taxon>
        <taxon>Asterales</taxon>
        <taxon>Asteraceae</taxon>
        <taxon>Asteroideae</taxon>
        <taxon>Anthemideae</taxon>
        <taxon>Anthemidinae</taxon>
        <taxon>Tanacetum</taxon>
    </lineage>
</organism>
<keyword evidence="3" id="KW-0255">Endonuclease</keyword>
<evidence type="ECO:0000313" key="12">
    <source>
        <dbReference type="EMBL" id="GFA84834.1"/>
    </source>
</evidence>
<evidence type="ECO:0000256" key="5">
    <source>
        <dbReference type="ARBA" id="ARBA00022842"/>
    </source>
</evidence>
<dbReference type="AlphaFoldDB" id="A0A699KD13"/>
<dbReference type="Pfam" id="PF00665">
    <property type="entry name" value="rve"/>
    <property type="match status" value="1"/>
</dbReference>
<evidence type="ECO:0000256" key="6">
    <source>
        <dbReference type="ARBA" id="ARBA00022908"/>
    </source>
</evidence>
<proteinExistence type="predicted"/>
<dbReference type="GO" id="GO:0003964">
    <property type="term" value="F:RNA-directed DNA polymerase activity"/>
    <property type="evidence" value="ECO:0007669"/>
    <property type="project" value="UniProtKB-KW"/>
</dbReference>
<feature type="domain" description="Integrase catalytic" evidence="11">
    <location>
        <begin position="87"/>
        <end position="263"/>
    </location>
</feature>
<keyword evidence="5" id="KW-0460">Magnesium</keyword>
<gene>
    <name evidence="12" type="ORF">Tci_656806</name>
</gene>
<evidence type="ECO:0000256" key="9">
    <source>
        <dbReference type="ARBA" id="ARBA00023172"/>
    </source>
</evidence>
<dbReference type="InterPro" id="IPR001584">
    <property type="entry name" value="Integrase_cat-core"/>
</dbReference>
<keyword evidence="8" id="KW-0239">DNA-directed DNA polymerase</keyword>
<comment type="caution">
    <text evidence="12">The sequence shown here is derived from an EMBL/GenBank/DDBJ whole genome shotgun (WGS) entry which is preliminary data.</text>
</comment>
<sequence>MTGDHSRLMNFVKKFIGTVRFGNDHFGAIMGYGDYVIGDSVISRVYYVEGLGHNLFFGWQFYDLDLEVAFRKHSCYVRDTDGKSKKHTHKPKTKNTNLEVLDTLHMDLCGPMRVQTINGKKYILVIVDEYSRFTWVKFLRSKDETLEVIIKFITQIQVGLNKTVRYVRTDDGTEFVNHTLTDYYERIGIFHQKTVPRTPQQNGVVEKQNRTLVEAARTMLIFSKASIPVLPAQAVQAPVNSTCTPSSTTIDKDAPSPSISPSSSALQSLSLHQGVAAKPNYMEDRTNAPVDNPPFVNVFASEPHPEASSSGDIILSKVKPKNFKSTITKDCWFQAMQDEIHEFDRLQVWELVPQPDCVMIIAFKWIYNVKLDEYGDVLKNKARLVAKGYRQ</sequence>
<dbReference type="InterPro" id="IPR012337">
    <property type="entry name" value="RNaseH-like_sf"/>
</dbReference>
<dbReference type="Gene3D" id="3.30.420.10">
    <property type="entry name" value="Ribonuclease H-like superfamily/Ribonuclease H"/>
    <property type="match status" value="1"/>
</dbReference>
<evidence type="ECO:0000256" key="8">
    <source>
        <dbReference type="ARBA" id="ARBA00022932"/>
    </source>
</evidence>
<feature type="region of interest" description="Disordered" evidence="10">
    <location>
        <begin position="242"/>
        <end position="264"/>
    </location>
</feature>
<dbReference type="GO" id="GO:0016787">
    <property type="term" value="F:hydrolase activity"/>
    <property type="evidence" value="ECO:0007669"/>
    <property type="project" value="UniProtKB-KW"/>
</dbReference>
<keyword evidence="9" id="KW-0233">DNA recombination</keyword>
<keyword evidence="8" id="KW-0548">Nucleotidyltransferase</keyword>
<dbReference type="GO" id="GO:0003676">
    <property type="term" value="F:nucleic acid binding"/>
    <property type="evidence" value="ECO:0007669"/>
    <property type="project" value="InterPro"/>
</dbReference>
<keyword evidence="7" id="KW-0695">RNA-directed DNA polymerase</keyword>
<evidence type="ECO:0000256" key="3">
    <source>
        <dbReference type="ARBA" id="ARBA00022759"/>
    </source>
</evidence>
<dbReference type="PROSITE" id="PS50994">
    <property type="entry name" value="INTEGRASE"/>
    <property type="match status" value="1"/>
</dbReference>
<evidence type="ECO:0000256" key="2">
    <source>
        <dbReference type="ARBA" id="ARBA00022723"/>
    </source>
</evidence>
<feature type="compositionally biased region" description="Low complexity" evidence="10">
    <location>
        <begin position="255"/>
        <end position="264"/>
    </location>
</feature>
<name>A0A699KD13_TANCI</name>
<dbReference type="GO" id="GO:0046872">
    <property type="term" value="F:metal ion binding"/>
    <property type="evidence" value="ECO:0007669"/>
    <property type="project" value="UniProtKB-KW"/>
</dbReference>
<evidence type="ECO:0000256" key="4">
    <source>
        <dbReference type="ARBA" id="ARBA00022801"/>
    </source>
</evidence>
<dbReference type="GO" id="GO:0015074">
    <property type="term" value="P:DNA integration"/>
    <property type="evidence" value="ECO:0007669"/>
    <property type="project" value="UniProtKB-KW"/>
</dbReference>
<keyword evidence="4" id="KW-0378">Hydrolase</keyword>
<dbReference type="GO" id="GO:0003887">
    <property type="term" value="F:DNA-directed DNA polymerase activity"/>
    <property type="evidence" value="ECO:0007669"/>
    <property type="project" value="UniProtKB-KW"/>
</dbReference>
<evidence type="ECO:0000256" key="1">
    <source>
        <dbReference type="ARBA" id="ARBA00022722"/>
    </source>
</evidence>
<dbReference type="PANTHER" id="PTHR42648">
    <property type="entry name" value="TRANSPOSASE, PUTATIVE-RELATED"/>
    <property type="match status" value="1"/>
</dbReference>
<evidence type="ECO:0000256" key="10">
    <source>
        <dbReference type="SAM" id="MobiDB-lite"/>
    </source>
</evidence>
<dbReference type="InterPro" id="IPR039537">
    <property type="entry name" value="Retrotran_Ty1/copia-like"/>
</dbReference>
<keyword evidence="2" id="KW-0479">Metal-binding</keyword>
<protein>
    <submittedName>
        <fullName evidence="12">Integrase, catalytic region, zinc finger, CCHC-type, peptidase aspartic, catalytic</fullName>
    </submittedName>
</protein>
<dbReference type="GO" id="GO:0004519">
    <property type="term" value="F:endonuclease activity"/>
    <property type="evidence" value="ECO:0007669"/>
    <property type="project" value="UniProtKB-KW"/>
</dbReference>
<reference evidence="12" key="1">
    <citation type="journal article" date="2019" name="Sci. Rep.">
        <title>Draft genome of Tanacetum cinerariifolium, the natural source of mosquito coil.</title>
        <authorList>
            <person name="Yamashiro T."/>
            <person name="Shiraishi A."/>
            <person name="Satake H."/>
            <person name="Nakayama K."/>
        </authorList>
    </citation>
    <scope>NUCLEOTIDE SEQUENCE</scope>
</reference>
<evidence type="ECO:0000259" key="11">
    <source>
        <dbReference type="PROSITE" id="PS50994"/>
    </source>
</evidence>
<accession>A0A699KD13</accession>
<dbReference type="EMBL" id="BKCJ010499774">
    <property type="protein sequence ID" value="GFA84834.1"/>
    <property type="molecule type" value="Genomic_DNA"/>
</dbReference>
<evidence type="ECO:0000256" key="7">
    <source>
        <dbReference type="ARBA" id="ARBA00022918"/>
    </source>
</evidence>
<dbReference type="GO" id="GO:0006310">
    <property type="term" value="P:DNA recombination"/>
    <property type="evidence" value="ECO:0007669"/>
    <property type="project" value="UniProtKB-KW"/>
</dbReference>
<dbReference type="PANTHER" id="PTHR42648:SF11">
    <property type="entry name" value="TRANSPOSON TY4-P GAG-POL POLYPROTEIN"/>
    <property type="match status" value="1"/>
</dbReference>
<keyword evidence="6" id="KW-0229">DNA integration</keyword>
<keyword evidence="8" id="KW-0808">Transferase</keyword>
<dbReference type="InterPro" id="IPR036397">
    <property type="entry name" value="RNaseH_sf"/>
</dbReference>
<keyword evidence="1" id="KW-0540">Nuclease</keyword>
<dbReference type="SUPFAM" id="SSF53098">
    <property type="entry name" value="Ribonuclease H-like"/>
    <property type="match status" value="1"/>
</dbReference>